<dbReference type="PANTHER" id="PTHR38781:SF1">
    <property type="entry name" value="ANTITOXIN DINJ-RELATED"/>
    <property type="match status" value="1"/>
</dbReference>
<keyword evidence="3" id="KW-0614">Plasmid</keyword>
<gene>
    <name evidence="3" type="ORF">pEfm12493_111</name>
</gene>
<proteinExistence type="inferred from homology"/>
<comment type="similarity">
    <text evidence="1">Belongs to the RelB/DinJ antitoxin family.</text>
</comment>
<sequence>MATIRIDDDLKQNADKMFDEVGMNTSVAVKIFLTKFVKTGKFPFDIETLSYQPTNDTLQAFKETENLIAHSDLVNNEDLKNYFSRMKKEAVEEEHAEL</sequence>
<evidence type="ECO:0000256" key="2">
    <source>
        <dbReference type="ARBA" id="ARBA00022649"/>
    </source>
</evidence>
<dbReference type="Pfam" id="PF04221">
    <property type="entry name" value="RelB"/>
    <property type="match status" value="1"/>
</dbReference>
<geneLocation type="plasmid" evidence="3">
    <name>pEfm12493</name>
</geneLocation>
<dbReference type="PANTHER" id="PTHR38781">
    <property type="entry name" value="ANTITOXIN DINJ-RELATED"/>
    <property type="match status" value="1"/>
</dbReference>
<protein>
    <submittedName>
        <fullName evidence="3">RelB_DinJ family antitoxin</fullName>
    </submittedName>
</protein>
<organism evidence="3">
    <name type="scientific">Enterococcus faecium</name>
    <name type="common">Streptococcus faecium</name>
    <dbReference type="NCBI Taxonomy" id="1352"/>
    <lineage>
        <taxon>Bacteria</taxon>
        <taxon>Bacillati</taxon>
        <taxon>Bacillota</taxon>
        <taxon>Bacilli</taxon>
        <taxon>Lactobacillales</taxon>
        <taxon>Enterococcaceae</taxon>
        <taxon>Enterococcus</taxon>
    </lineage>
</organism>
<dbReference type="InterPro" id="IPR007337">
    <property type="entry name" value="RelB/DinJ"/>
</dbReference>
<dbReference type="GO" id="GO:0006355">
    <property type="term" value="P:regulation of DNA-templated transcription"/>
    <property type="evidence" value="ECO:0007669"/>
    <property type="project" value="InterPro"/>
</dbReference>
<dbReference type="GO" id="GO:0006351">
    <property type="term" value="P:DNA-templated transcription"/>
    <property type="evidence" value="ECO:0007669"/>
    <property type="project" value="TreeGrafter"/>
</dbReference>
<dbReference type="Gene3D" id="1.10.1220.10">
    <property type="entry name" value="Met repressor-like"/>
    <property type="match status" value="1"/>
</dbReference>
<keyword evidence="2" id="KW-1277">Toxin-antitoxin system</keyword>
<dbReference type="InterPro" id="IPR013321">
    <property type="entry name" value="Arc_rbn_hlx_hlx"/>
</dbReference>
<evidence type="ECO:0000313" key="3">
    <source>
        <dbReference type="EMBL" id="AJY53595.1"/>
    </source>
</evidence>
<evidence type="ECO:0000256" key="1">
    <source>
        <dbReference type="ARBA" id="ARBA00010562"/>
    </source>
</evidence>
<dbReference type="EMBL" id="KP342511">
    <property type="protein sequence ID" value="AJY53595.1"/>
    <property type="molecule type" value="Genomic_DNA"/>
</dbReference>
<name>A0A0D5MBE3_ENTFC</name>
<reference evidence="3" key="1">
    <citation type="journal article" date="2015" name="J. Antimicrob. Chemother.">
        <title>Vancomycin-resistant Enterococcus faecium harbouring vanN in Canada: a case and complete sequence of pEfm12493 harbouring the vanN operon.</title>
        <authorList>
            <person name="Boyd D.A."/>
            <person name="Levesque S."/>
            <person name="Picard A.C."/>
            <person name="Golding G.R."/>
        </authorList>
    </citation>
    <scope>NUCLEOTIDE SEQUENCE</scope>
    <source>
        <strain evidence="3">N12-493</strain>
        <plasmid evidence="3">pEfm12493</plasmid>
    </source>
</reference>
<dbReference type="AlphaFoldDB" id="A0A0D5MBE3"/>
<dbReference type="NCBIfam" id="TIGR02384">
    <property type="entry name" value="RelB_DinJ"/>
    <property type="match status" value="1"/>
</dbReference>
<accession>A0A0D5MBE3</accession>